<organism evidence="3 4">
    <name type="scientific">Tsukamurella spumae</name>
    <dbReference type="NCBI Taxonomy" id="44753"/>
    <lineage>
        <taxon>Bacteria</taxon>
        <taxon>Bacillati</taxon>
        <taxon>Actinomycetota</taxon>
        <taxon>Actinomycetes</taxon>
        <taxon>Mycobacteriales</taxon>
        <taxon>Tsukamurellaceae</taxon>
        <taxon>Tsukamurella</taxon>
    </lineage>
</organism>
<dbReference type="InterPro" id="IPR050266">
    <property type="entry name" value="AB_hydrolase_sf"/>
</dbReference>
<name>A0A846X771_9ACTN</name>
<dbReference type="InterPro" id="IPR000073">
    <property type="entry name" value="AB_hydrolase_1"/>
</dbReference>
<dbReference type="Gene3D" id="3.40.50.1820">
    <property type="entry name" value="alpha/beta hydrolase"/>
    <property type="match status" value="1"/>
</dbReference>
<dbReference type="Pfam" id="PF12697">
    <property type="entry name" value="Abhydrolase_6"/>
    <property type="match status" value="1"/>
</dbReference>
<accession>A0A846X771</accession>
<evidence type="ECO:0000313" key="4">
    <source>
        <dbReference type="Proteomes" id="UP000582646"/>
    </source>
</evidence>
<dbReference type="RefSeq" id="WP_168547803.1">
    <property type="nucleotide sequence ID" value="NZ_BAAAKS010000032.1"/>
</dbReference>
<evidence type="ECO:0000313" key="3">
    <source>
        <dbReference type="EMBL" id="NKY20911.1"/>
    </source>
</evidence>
<dbReference type="PANTHER" id="PTHR43798:SF5">
    <property type="entry name" value="MONOACYLGLYCEROL LIPASE ABHD6"/>
    <property type="match status" value="1"/>
</dbReference>
<protein>
    <submittedName>
        <fullName evidence="3">Alpha/beta hydrolase</fullName>
    </submittedName>
</protein>
<keyword evidence="1" id="KW-0812">Transmembrane</keyword>
<dbReference type="GO" id="GO:0047372">
    <property type="term" value="F:monoacylglycerol lipase activity"/>
    <property type="evidence" value="ECO:0007669"/>
    <property type="project" value="TreeGrafter"/>
</dbReference>
<comment type="caution">
    <text evidence="3">The sequence shown here is derived from an EMBL/GenBank/DDBJ whole genome shotgun (WGS) entry which is preliminary data.</text>
</comment>
<dbReference type="EMBL" id="JAAXOQ010000049">
    <property type="protein sequence ID" value="NKY20911.1"/>
    <property type="molecule type" value="Genomic_DNA"/>
</dbReference>
<sequence length="359" mass="37669">MNDDDRGQVHIPERVHLPGPALLAGLSTGVAVAALTGIAAAARALGVRGGGEDPVAPEDLEFRSDRESIVMSSDGVPLHVREVGPRTAPMTVLFVHGFTLRTGSWVLVRNALQARWGDDVRMVFPDCRGHGDSGSCTPEQSTVGLLGDDIATVIRTLVPEGPIVLAGHSMGGMAICALAAGHPELIGSRVVGASLLGTASHALTDVGLAAALRNPVLDVVRVAIRFLPTVVGRGREVIKPFATPFVTAGAYAPGDRSATMTDFSSTMSLSAPLGTYAGFMPALEEYDERGAVPVLRRIATSVVCGDHDWMTPLRKSKALAEELDCELVVLADTGHMLILESAPRVARSIAELVARVRES</sequence>
<dbReference type="Proteomes" id="UP000582646">
    <property type="component" value="Unassembled WGS sequence"/>
</dbReference>
<keyword evidence="4" id="KW-1185">Reference proteome</keyword>
<dbReference type="GO" id="GO:0046464">
    <property type="term" value="P:acylglycerol catabolic process"/>
    <property type="evidence" value="ECO:0007669"/>
    <property type="project" value="TreeGrafter"/>
</dbReference>
<reference evidence="3 4" key="1">
    <citation type="submission" date="2020-04" db="EMBL/GenBank/DDBJ databases">
        <title>MicrobeNet Type strains.</title>
        <authorList>
            <person name="Nicholson A.C."/>
        </authorList>
    </citation>
    <scope>NUCLEOTIDE SEQUENCE [LARGE SCALE GENOMIC DNA]</scope>
    <source>
        <strain evidence="3 4">DSM 44113</strain>
    </source>
</reference>
<dbReference type="InterPro" id="IPR029058">
    <property type="entry name" value="AB_hydrolase_fold"/>
</dbReference>
<gene>
    <name evidence="3" type="ORF">HF999_21395</name>
</gene>
<keyword evidence="1" id="KW-1133">Transmembrane helix</keyword>
<dbReference type="GO" id="GO:0016020">
    <property type="term" value="C:membrane"/>
    <property type="evidence" value="ECO:0007669"/>
    <property type="project" value="TreeGrafter"/>
</dbReference>
<dbReference type="AlphaFoldDB" id="A0A846X771"/>
<evidence type="ECO:0000259" key="2">
    <source>
        <dbReference type="Pfam" id="PF12697"/>
    </source>
</evidence>
<evidence type="ECO:0000256" key="1">
    <source>
        <dbReference type="SAM" id="Phobius"/>
    </source>
</evidence>
<keyword evidence="3" id="KW-0378">Hydrolase</keyword>
<feature type="transmembrane region" description="Helical" evidence="1">
    <location>
        <begin position="20"/>
        <end position="42"/>
    </location>
</feature>
<feature type="domain" description="AB hydrolase-1" evidence="2">
    <location>
        <begin position="92"/>
        <end position="346"/>
    </location>
</feature>
<dbReference type="SUPFAM" id="SSF53474">
    <property type="entry name" value="alpha/beta-Hydrolases"/>
    <property type="match status" value="1"/>
</dbReference>
<keyword evidence="1" id="KW-0472">Membrane</keyword>
<proteinExistence type="predicted"/>
<dbReference type="PANTHER" id="PTHR43798">
    <property type="entry name" value="MONOACYLGLYCEROL LIPASE"/>
    <property type="match status" value="1"/>
</dbReference>